<dbReference type="InterPro" id="IPR008271">
    <property type="entry name" value="Ser/Thr_kinase_AS"/>
</dbReference>
<dbReference type="SMART" id="SM00220">
    <property type="entry name" value="S_TKc"/>
    <property type="match status" value="1"/>
</dbReference>
<comment type="caution">
    <text evidence="8">The sequence shown here is derived from an EMBL/GenBank/DDBJ whole genome shotgun (WGS) entry which is preliminary data.</text>
</comment>
<dbReference type="Gene3D" id="1.10.510.10">
    <property type="entry name" value="Transferase(Phosphotransferase) domain 1"/>
    <property type="match status" value="1"/>
</dbReference>
<dbReference type="InterPro" id="IPR011009">
    <property type="entry name" value="Kinase-like_dom_sf"/>
</dbReference>
<dbReference type="AlphaFoldDB" id="A0A9R1VI84"/>
<gene>
    <name evidence="8" type="ORF">LSAT_V11C500249820</name>
</gene>
<dbReference type="GO" id="GO:0005886">
    <property type="term" value="C:plasma membrane"/>
    <property type="evidence" value="ECO:0000318"/>
    <property type="project" value="GO_Central"/>
</dbReference>
<feature type="domain" description="Protein kinase" evidence="7">
    <location>
        <begin position="48"/>
        <end position="325"/>
    </location>
</feature>
<keyword evidence="9" id="KW-1185">Reference proteome</keyword>
<dbReference type="GO" id="GO:0004674">
    <property type="term" value="F:protein serine/threonine kinase activity"/>
    <property type="evidence" value="ECO:0007669"/>
    <property type="project" value="UniProtKB-KW"/>
</dbReference>
<proteinExistence type="predicted"/>
<dbReference type="GO" id="GO:0004714">
    <property type="term" value="F:transmembrane receptor protein tyrosine kinase activity"/>
    <property type="evidence" value="ECO:0007669"/>
    <property type="project" value="InterPro"/>
</dbReference>
<dbReference type="PROSITE" id="PS00108">
    <property type="entry name" value="PROTEIN_KINASE_ST"/>
    <property type="match status" value="1"/>
</dbReference>
<keyword evidence="2" id="KW-0808">Transferase</keyword>
<evidence type="ECO:0000256" key="1">
    <source>
        <dbReference type="ARBA" id="ARBA00022527"/>
    </source>
</evidence>
<reference evidence="8 9" key="1">
    <citation type="journal article" date="2017" name="Nat. Commun.">
        <title>Genome assembly with in vitro proximity ligation data and whole-genome triplication in lettuce.</title>
        <authorList>
            <person name="Reyes-Chin-Wo S."/>
            <person name="Wang Z."/>
            <person name="Yang X."/>
            <person name="Kozik A."/>
            <person name="Arikit S."/>
            <person name="Song C."/>
            <person name="Xia L."/>
            <person name="Froenicke L."/>
            <person name="Lavelle D.O."/>
            <person name="Truco M.J."/>
            <person name="Xia R."/>
            <person name="Zhu S."/>
            <person name="Xu C."/>
            <person name="Xu H."/>
            <person name="Xu X."/>
            <person name="Cox K."/>
            <person name="Korf I."/>
            <person name="Meyers B.C."/>
            <person name="Michelmore R.W."/>
        </authorList>
    </citation>
    <scope>NUCLEOTIDE SEQUENCE [LARGE SCALE GENOMIC DNA]</scope>
    <source>
        <strain evidence="9">cv. Salinas</strain>
        <tissue evidence="8">Seedlings</tissue>
    </source>
</reference>
<dbReference type="EMBL" id="NBSK02000005">
    <property type="protein sequence ID" value="KAJ0207742.1"/>
    <property type="molecule type" value="Genomic_DNA"/>
</dbReference>
<evidence type="ECO:0000313" key="8">
    <source>
        <dbReference type="EMBL" id="KAJ0207742.1"/>
    </source>
</evidence>
<dbReference type="Gene3D" id="3.30.200.20">
    <property type="entry name" value="Phosphorylase Kinase, domain 1"/>
    <property type="match status" value="1"/>
</dbReference>
<organism evidence="8 9">
    <name type="scientific">Lactuca sativa</name>
    <name type="common">Garden lettuce</name>
    <dbReference type="NCBI Taxonomy" id="4236"/>
    <lineage>
        <taxon>Eukaryota</taxon>
        <taxon>Viridiplantae</taxon>
        <taxon>Streptophyta</taxon>
        <taxon>Embryophyta</taxon>
        <taxon>Tracheophyta</taxon>
        <taxon>Spermatophyta</taxon>
        <taxon>Magnoliopsida</taxon>
        <taxon>eudicotyledons</taxon>
        <taxon>Gunneridae</taxon>
        <taxon>Pentapetalae</taxon>
        <taxon>asterids</taxon>
        <taxon>campanulids</taxon>
        <taxon>Asterales</taxon>
        <taxon>Asteraceae</taxon>
        <taxon>Cichorioideae</taxon>
        <taxon>Cichorieae</taxon>
        <taxon>Lactucinae</taxon>
        <taxon>Lactuca</taxon>
    </lineage>
</organism>
<name>A0A9R1VI84_LACSA</name>
<dbReference type="OrthoDB" id="73209at2759"/>
<evidence type="ECO:0000256" key="4">
    <source>
        <dbReference type="ARBA" id="ARBA00022777"/>
    </source>
</evidence>
<sequence length="786" mass="90960">MVILIALHSKSLNILESVSSQHIMEAFLKDFQYLEIGLEEIKSATNTFDKSKLIGEGGFGKVYEGVVTHSKGQSKVAFKRLDSTCGQGNPEFLKEILMLSRYTHENLISLLGFCNQDGERILVYEYACHGSLDRHVGSVALTWRQRLMICVNAATGLCYLHDPKETHERVIHRDIKSSNILLDESWNAKVSDMGLAKIGPANQKQTFLVSNVAGTLAYVDPIYMETSILTKESDVYSFGVVLLEVLCGTLCFEYSNSGTRKGLVRTWKKSYKLKDFEKIIFKDMKQQMDPRSLETYSSIAYQCLKKSREKRPEMYRVVEELNIALRFQENFEEVEPDMNYEEVRKSARFKKTKEMCKTAVPSLANRSDEELKILLAEGIFLNHGKTWFCLNKNGEHCEMISAQECFYPIILKPPVTGFYAKEKTRFEKYMNTKICSDFKIRVRTQYLSPQVTYAINLVFCLYDSDSTNSRLSYILAGETEPSSLYLADTRRDGWLTAELYQFTSDNRNVDLEITFKCWNELLVEGIEFQPVEIVSQQILEHQVLEDKREVDMQEDMSHSDAYWKEKLPSDYENIIKWSKDKLHWKTKKELYSILYKGFPIQIEGEEWFSLDKDGKQCLMIPATVALKRKKWSWRSLPESRFEEVAFDPTWSFTIRCTTSNMLLAQTCYGAYLVYKLQENHSGFERPLMVSMTSHFSDTLMISRYIYLISPQTPVIKRKAYENTHNPLNRPKIKGLPQQRKDGWMEVQIDEQLTQTPSSFVRLAVNIPLNQSLKGLIVQGIEFRPCN</sequence>
<evidence type="ECO:0000256" key="5">
    <source>
        <dbReference type="ARBA" id="ARBA00022840"/>
    </source>
</evidence>
<protein>
    <recommendedName>
        <fullName evidence="7">Protein kinase domain-containing protein</fullName>
    </recommendedName>
</protein>
<dbReference type="Pfam" id="PF14299">
    <property type="entry name" value="PP2"/>
    <property type="match status" value="2"/>
</dbReference>
<evidence type="ECO:0000256" key="2">
    <source>
        <dbReference type="ARBA" id="ARBA00022679"/>
    </source>
</evidence>
<dbReference type="PANTHER" id="PTHR27003:SF338">
    <property type="entry name" value="TYROSINE-PROTEIN KINASE, NON-RECEPTOR JAK_TYK2-RELATED"/>
    <property type="match status" value="1"/>
</dbReference>
<keyword evidence="5 6" id="KW-0067">ATP-binding</keyword>
<dbReference type="GO" id="GO:0004672">
    <property type="term" value="F:protein kinase activity"/>
    <property type="evidence" value="ECO:0000318"/>
    <property type="project" value="GO_Central"/>
</dbReference>
<evidence type="ECO:0000256" key="6">
    <source>
        <dbReference type="PROSITE-ProRule" id="PRU10141"/>
    </source>
</evidence>
<dbReference type="SUPFAM" id="SSF56112">
    <property type="entry name" value="Protein kinase-like (PK-like)"/>
    <property type="match status" value="1"/>
</dbReference>
<evidence type="ECO:0000313" key="9">
    <source>
        <dbReference type="Proteomes" id="UP000235145"/>
    </source>
</evidence>
<dbReference type="GO" id="GO:0005524">
    <property type="term" value="F:ATP binding"/>
    <property type="evidence" value="ECO:0007669"/>
    <property type="project" value="UniProtKB-UniRule"/>
</dbReference>
<keyword evidence="1" id="KW-0723">Serine/threonine-protein kinase</keyword>
<evidence type="ECO:0000256" key="3">
    <source>
        <dbReference type="ARBA" id="ARBA00022741"/>
    </source>
</evidence>
<evidence type="ECO:0000259" key="7">
    <source>
        <dbReference type="PROSITE" id="PS50011"/>
    </source>
</evidence>
<dbReference type="Pfam" id="PF07714">
    <property type="entry name" value="PK_Tyr_Ser-Thr"/>
    <property type="match status" value="1"/>
</dbReference>
<dbReference type="PROSITE" id="PS50011">
    <property type="entry name" value="PROTEIN_KINASE_DOM"/>
    <property type="match status" value="1"/>
</dbReference>
<dbReference type="InterPro" id="IPR045272">
    <property type="entry name" value="ANXUR1/2-like"/>
</dbReference>
<dbReference type="InterPro" id="IPR025886">
    <property type="entry name" value="PP2-like"/>
</dbReference>
<keyword evidence="4" id="KW-0418">Kinase</keyword>
<accession>A0A9R1VI84</accession>
<feature type="binding site" evidence="6">
    <location>
        <position position="79"/>
    </location>
    <ligand>
        <name>ATP</name>
        <dbReference type="ChEBI" id="CHEBI:30616"/>
    </ligand>
</feature>
<dbReference type="FunFam" id="3.30.200.20:FF:000039">
    <property type="entry name" value="receptor-like protein kinase FERONIA"/>
    <property type="match status" value="1"/>
</dbReference>
<dbReference type="PANTHER" id="PTHR27003">
    <property type="entry name" value="OS07G0166700 PROTEIN"/>
    <property type="match status" value="1"/>
</dbReference>
<dbReference type="Proteomes" id="UP000235145">
    <property type="component" value="Unassembled WGS sequence"/>
</dbReference>
<dbReference type="InterPro" id="IPR017441">
    <property type="entry name" value="Protein_kinase_ATP_BS"/>
</dbReference>
<dbReference type="InterPro" id="IPR000719">
    <property type="entry name" value="Prot_kinase_dom"/>
</dbReference>
<keyword evidence="3 6" id="KW-0547">Nucleotide-binding</keyword>
<dbReference type="InterPro" id="IPR001245">
    <property type="entry name" value="Ser-Thr/Tyr_kinase_cat_dom"/>
</dbReference>
<dbReference type="PROSITE" id="PS00107">
    <property type="entry name" value="PROTEIN_KINASE_ATP"/>
    <property type="match status" value="1"/>
</dbReference>